<name>D7CTQ2_TRURR</name>
<dbReference type="EMBL" id="CP002049">
    <property type="protein sequence ID" value="ADI15599.1"/>
    <property type="molecule type" value="Genomic_DNA"/>
</dbReference>
<dbReference type="KEGG" id="tra:Trad_2491"/>
<dbReference type="HOGENOM" id="CLU_2180709_0_0_0"/>
<dbReference type="AlphaFoldDB" id="D7CTQ2"/>
<evidence type="ECO:0000313" key="2">
    <source>
        <dbReference type="Proteomes" id="UP000000379"/>
    </source>
</evidence>
<dbReference type="Proteomes" id="UP000000379">
    <property type="component" value="Chromosome"/>
</dbReference>
<evidence type="ECO:0000313" key="1">
    <source>
        <dbReference type="EMBL" id="ADI15599.1"/>
    </source>
</evidence>
<reference evidence="1 2" key="2">
    <citation type="journal article" date="2011" name="Stand. Genomic Sci.">
        <title>Complete genome sequence of Truepera radiovictrix type strain (RQ-24).</title>
        <authorList>
            <person name="Ivanova N."/>
            <person name="Rohde C."/>
            <person name="Munk C."/>
            <person name="Nolan M."/>
            <person name="Lucas S."/>
            <person name="Del Rio T.G."/>
            <person name="Tice H."/>
            <person name="Deshpande S."/>
            <person name="Cheng J.F."/>
            <person name="Tapia R."/>
            <person name="Han C."/>
            <person name="Goodwin L."/>
            <person name="Pitluck S."/>
            <person name="Liolios K."/>
            <person name="Mavromatis K."/>
            <person name="Mikhailova N."/>
            <person name="Pati A."/>
            <person name="Chen A."/>
            <person name="Palaniappan K."/>
            <person name="Land M."/>
            <person name="Hauser L."/>
            <person name="Chang Y.J."/>
            <person name="Jeffries C.D."/>
            <person name="Brambilla E."/>
            <person name="Rohde M."/>
            <person name="Goker M."/>
            <person name="Tindall B.J."/>
            <person name="Woyke T."/>
            <person name="Bristow J."/>
            <person name="Eisen J.A."/>
            <person name="Markowitz V."/>
            <person name="Hugenholtz P."/>
            <person name="Kyrpides N.C."/>
            <person name="Klenk H.P."/>
            <person name="Lapidus A."/>
        </authorList>
    </citation>
    <scope>NUCLEOTIDE SEQUENCE [LARGE SCALE GENOMIC DNA]</scope>
    <source>
        <strain evidence="2">DSM 17093 / CIP 108686 / LMG 22925 / RQ-24</strain>
    </source>
</reference>
<organism evidence="1 2">
    <name type="scientific">Truepera radiovictrix (strain DSM 17093 / CIP 108686 / LMG 22925 / RQ-24)</name>
    <dbReference type="NCBI Taxonomy" id="649638"/>
    <lineage>
        <taxon>Bacteria</taxon>
        <taxon>Thermotogati</taxon>
        <taxon>Deinococcota</taxon>
        <taxon>Deinococci</taxon>
        <taxon>Trueperales</taxon>
        <taxon>Trueperaceae</taxon>
        <taxon>Truepera</taxon>
    </lineage>
</organism>
<keyword evidence="2" id="KW-1185">Reference proteome</keyword>
<reference evidence="2" key="1">
    <citation type="submission" date="2010-05" db="EMBL/GenBank/DDBJ databases">
        <title>The complete genome of Truepera radiovictris DSM 17093.</title>
        <authorList>
            <consortium name="US DOE Joint Genome Institute (JGI-PGF)"/>
            <person name="Lucas S."/>
            <person name="Copeland A."/>
            <person name="Lapidus A."/>
            <person name="Glavina del Rio T."/>
            <person name="Dalin E."/>
            <person name="Tice H."/>
            <person name="Bruce D."/>
            <person name="Goodwin L."/>
            <person name="Pitluck S."/>
            <person name="Kyrpides N."/>
            <person name="Mavromatis K."/>
            <person name="Ovchinnikova G."/>
            <person name="Munk A.C."/>
            <person name="Detter J.C."/>
            <person name="Han C."/>
            <person name="Tapia R."/>
            <person name="Land M."/>
            <person name="Hauser L."/>
            <person name="Markowitz V."/>
            <person name="Cheng J.-F."/>
            <person name="Hugenholtz P."/>
            <person name="Woyke T."/>
            <person name="Wu D."/>
            <person name="Tindall B."/>
            <person name="Pomrenke H.G."/>
            <person name="Brambilla E."/>
            <person name="Klenk H.-P."/>
            <person name="Eisen J.A."/>
        </authorList>
    </citation>
    <scope>NUCLEOTIDE SEQUENCE [LARGE SCALE GENOMIC DNA]</scope>
    <source>
        <strain evidence="2">DSM 17093 / CIP 108686 / LMG 22925 / RQ-24</strain>
    </source>
</reference>
<proteinExistence type="predicted"/>
<accession>D7CTQ2</accession>
<sequence length="125" mass="13684">MQRDPQRAAPEAFYLDGPLYYLGRELPHQLDVTLLRTEAGRAALLFRTETGARAHLAALPHALRVRVAPANDWRAKEELLLAAGARGATAVWLDVAVGTLEPTLRAPLAAALAYVRSFRRQSACL</sequence>
<protein>
    <submittedName>
        <fullName evidence="1">Uncharacterized protein</fullName>
    </submittedName>
</protein>
<dbReference type="RefSeq" id="WP_013178960.1">
    <property type="nucleotide sequence ID" value="NC_014221.1"/>
</dbReference>
<gene>
    <name evidence="1" type="ordered locus">Trad_2491</name>
</gene>